<evidence type="ECO:0000313" key="15">
    <source>
        <dbReference type="RefSeq" id="XP_033818254.1"/>
    </source>
</evidence>
<feature type="domain" description="G-protein coupled receptors family 3 profile" evidence="13">
    <location>
        <begin position="617"/>
        <end position="880"/>
    </location>
</feature>
<feature type="transmembrane region" description="Helical" evidence="12">
    <location>
        <begin position="843"/>
        <end position="866"/>
    </location>
</feature>
<comment type="similarity">
    <text evidence="2">Belongs to the G-protein coupled receptor 3 family.</text>
</comment>
<evidence type="ECO:0000256" key="3">
    <source>
        <dbReference type="ARBA" id="ARBA00022475"/>
    </source>
</evidence>
<dbReference type="KEGG" id="gsh:117368636"/>
<evidence type="ECO:0000256" key="5">
    <source>
        <dbReference type="ARBA" id="ARBA00022729"/>
    </source>
</evidence>
<dbReference type="FunFam" id="2.10.50.30:FF:000002">
    <property type="entry name" value="Vomeronasal 2 receptor, h1"/>
    <property type="match status" value="1"/>
</dbReference>
<dbReference type="Gene3D" id="2.10.50.30">
    <property type="entry name" value="GPCR, family 3, nine cysteines domain"/>
    <property type="match status" value="1"/>
</dbReference>
<dbReference type="PROSITE" id="PS50259">
    <property type="entry name" value="G_PROTEIN_RECEP_F3_4"/>
    <property type="match status" value="1"/>
</dbReference>
<dbReference type="InterPro" id="IPR000068">
    <property type="entry name" value="GPCR_3_Ca_sens_rcpt-rel"/>
</dbReference>
<protein>
    <submittedName>
        <fullName evidence="15">Vomeronasal type-2 receptor 26-like</fullName>
    </submittedName>
</protein>
<dbReference type="Pfam" id="PF01094">
    <property type="entry name" value="ANF_receptor"/>
    <property type="match status" value="1"/>
</dbReference>
<keyword evidence="9" id="KW-0675">Receptor</keyword>
<feature type="transmembrane region" description="Helical" evidence="12">
    <location>
        <begin position="776"/>
        <end position="799"/>
    </location>
</feature>
<evidence type="ECO:0000256" key="4">
    <source>
        <dbReference type="ARBA" id="ARBA00022692"/>
    </source>
</evidence>
<evidence type="ECO:0000256" key="2">
    <source>
        <dbReference type="ARBA" id="ARBA00007242"/>
    </source>
</evidence>
<keyword evidence="14" id="KW-1185">Reference proteome</keyword>
<name>A0A6P8SHV9_GEOSA</name>
<dbReference type="GeneID" id="117368636"/>
<keyword evidence="6 12" id="KW-1133">Transmembrane helix</keyword>
<dbReference type="PRINTS" id="PR00248">
    <property type="entry name" value="GPCRMGR"/>
</dbReference>
<dbReference type="InterPro" id="IPR017979">
    <property type="entry name" value="GPCR_3_CS"/>
</dbReference>
<feature type="transmembrane region" description="Helical" evidence="12">
    <location>
        <begin position="617"/>
        <end position="642"/>
    </location>
</feature>
<dbReference type="GO" id="GO:0004930">
    <property type="term" value="F:G protein-coupled receptor activity"/>
    <property type="evidence" value="ECO:0007669"/>
    <property type="project" value="UniProtKB-KW"/>
</dbReference>
<keyword evidence="7" id="KW-0297">G-protein coupled receptor</keyword>
<feature type="transmembrane region" description="Helical" evidence="12">
    <location>
        <begin position="811"/>
        <end position="831"/>
    </location>
</feature>
<keyword evidence="4 12" id="KW-0812">Transmembrane</keyword>
<dbReference type="InterPro" id="IPR038550">
    <property type="entry name" value="GPCR_3_9-Cys_sf"/>
</dbReference>
<evidence type="ECO:0000256" key="6">
    <source>
        <dbReference type="ARBA" id="ARBA00022989"/>
    </source>
</evidence>
<dbReference type="InterPro" id="IPR004073">
    <property type="entry name" value="GPCR_3_vmron_rcpt_2"/>
</dbReference>
<dbReference type="OrthoDB" id="5984008at2759"/>
<dbReference type="InterPro" id="IPR028082">
    <property type="entry name" value="Peripla_BP_I"/>
</dbReference>
<dbReference type="Proteomes" id="UP000515159">
    <property type="component" value="Chromosome 10"/>
</dbReference>
<keyword evidence="11" id="KW-0807">Transducer</keyword>
<dbReference type="InterPro" id="IPR001828">
    <property type="entry name" value="ANF_lig-bd_rcpt"/>
</dbReference>
<evidence type="ECO:0000256" key="7">
    <source>
        <dbReference type="ARBA" id="ARBA00023040"/>
    </source>
</evidence>
<dbReference type="RefSeq" id="XP_033818254.1">
    <property type="nucleotide sequence ID" value="XM_033962363.1"/>
</dbReference>
<feature type="transmembrane region" description="Helical" evidence="12">
    <location>
        <begin position="732"/>
        <end position="756"/>
    </location>
</feature>
<feature type="transmembrane region" description="Helical" evidence="12">
    <location>
        <begin position="687"/>
        <end position="711"/>
    </location>
</feature>
<keyword evidence="8 12" id="KW-0472">Membrane</keyword>
<dbReference type="InterPro" id="IPR011500">
    <property type="entry name" value="GPCR_3_9-Cys_dom"/>
</dbReference>
<evidence type="ECO:0000259" key="13">
    <source>
        <dbReference type="PROSITE" id="PS50259"/>
    </source>
</evidence>
<dbReference type="AlphaFoldDB" id="A0A6P8SHV9"/>
<dbReference type="CDD" id="cd15283">
    <property type="entry name" value="7tmC_V2R_pheromone"/>
    <property type="match status" value="1"/>
</dbReference>
<gene>
    <name evidence="15" type="primary">LOC117368636</name>
</gene>
<keyword evidence="3" id="KW-1003">Cell membrane</keyword>
<dbReference type="InParanoid" id="A0A6P8SHV9"/>
<keyword evidence="10" id="KW-0325">Glycoprotein</keyword>
<dbReference type="InterPro" id="IPR000337">
    <property type="entry name" value="GPCR_3"/>
</dbReference>
<comment type="subcellular location">
    <subcellularLocation>
        <location evidence="1">Cell membrane</location>
        <topology evidence="1">Multi-pass membrane protein</topology>
    </subcellularLocation>
</comment>
<dbReference type="SUPFAM" id="SSF53822">
    <property type="entry name" value="Periplasmic binding protein-like I"/>
    <property type="match status" value="1"/>
</dbReference>
<dbReference type="PANTHER" id="PTHR24061:SF599">
    <property type="entry name" value="G-PROTEIN COUPLED RECEPTORS FAMILY 3 PROFILE DOMAIN-CONTAINING PROTEIN"/>
    <property type="match status" value="1"/>
</dbReference>
<dbReference type="Pfam" id="PF07562">
    <property type="entry name" value="NCD3G"/>
    <property type="match status" value="1"/>
</dbReference>
<evidence type="ECO:0000256" key="9">
    <source>
        <dbReference type="ARBA" id="ARBA00023170"/>
    </source>
</evidence>
<keyword evidence="5" id="KW-0732">Signal</keyword>
<evidence type="ECO:0000256" key="10">
    <source>
        <dbReference type="ARBA" id="ARBA00023180"/>
    </source>
</evidence>
<dbReference type="GO" id="GO:0005886">
    <property type="term" value="C:plasma membrane"/>
    <property type="evidence" value="ECO:0007669"/>
    <property type="project" value="UniProtKB-SubCell"/>
</dbReference>
<dbReference type="PRINTS" id="PR01535">
    <property type="entry name" value="VOMERONASL2R"/>
</dbReference>
<organism evidence="14 15">
    <name type="scientific">Geotrypetes seraphini</name>
    <name type="common">Gaboon caecilian</name>
    <name type="synonym">Caecilia seraphini</name>
    <dbReference type="NCBI Taxonomy" id="260995"/>
    <lineage>
        <taxon>Eukaryota</taxon>
        <taxon>Metazoa</taxon>
        <taxon>Chordata</taxon>
        <taxon>Craniata</taxon>
        <taxon>Vertebrata</taxon>
        <taxon>Euteleostomi</taxon>
        <taxon>Amphibia</taxon>
        <taxon>Gymnophiona</taxon>
        <taxon>Geotrypetes</taxon>
    </lineage>
</organism>
<evidence type="ECO:0000313" key="14">
    <source>
        <dbReference type="Proteomes" id="UP000515159"/>
    </source>
</evidence>
<reference evidence="15" key="1">
    <citation type="submission" date="2025-08" db="UniProtKB">
        <authorList>
            <consortium name="RefSeq"/>
        </authorList>
    </citation>
    <scope>IDENTIFICATION</scope>
</reference>
<proteinExistence type="inferred from homology"/>
<accession>A0A6P8SHV9</accession>
<dbReference type="PROSITE" id="PS00981">
    <property type="entry name" value="G_PROTEIN_RECEP_F3_3"/>
    <property type="match status" value="1"/>
</dbReference>
<evidence type="ECO:0000256" key="12">
    <source>
        <dbReference type="SAM" id="Phobius"/>
    </source>
</evidence>
<evidence type="ECO:0000256" key="8">
    <source>
        <dbReference type="ARBA" id="ARBA00023136"/>
    </source>
</evidence>
<dbReference type="Gene3D" id="3.40.50.2300">
    <property type="match status" value="2"/>
</dbReference>
<dbReference type="PANTHER" id="PTHR24061">
    <property type="entry name" value="CALCIUM-SENSING RECEPTOR-RELATED"/>
    <property type="match status" value="1"/>
</dbReference>
<dbReference type="InterPro" id="IPR017978">
    <property type="entry name" value="GPCR_3_C"/>
</dbReference>
<evidence type="ECO:0000256" key="1">
    <source>
        <dbReference type="ARBA" id="ARBA00004651"/>
    </source>
</evidence>
<evidence type="ECO:0000256" key="11">
    <source>
        <dbReference type="ARBA" id="ARBA00023224"/>
    </source>
</evidence>
<sequence length="880" mass="101532">MAPKKKQHEKEGNKKEMIKKEIIQKHEQGVSSVVLMEQSENHRLWLKWEWYKGMGALEIQGRLAMDKVELALTQTTARLEQGMWSHNEITSIWCVNYKLIYFALNTYNFLAFVFAVEEINNNSQLLPNITLGLHIKDSFQYTRKIIESTWKILTGQSTIVNFKCNSSRTVAAIIEGFTNEQTYEFYNMFQIYHYPQVSYISQNLYMSDPVQYPYFYRTVPNELYLCAAIGKLLKYFGWKWVGIISSDDESNLRAVQTLREGIERNGGCIAFHETFPYLKTRSYESQKIERLIKQSSTVNILYYNKNNEFPLHYVRDLQTYVKGGQVSITLAEVEIKNQNHNQYHFQISNKFFIFKPYKKVMPNFLKFIREMKPVWMAGDFEAKQWWMDLCNSRCPKTIRRDCKSNSKIIVFPHCFSTSFKSSYNVYNAVYAVAHALHDMIMSGSRNGTKWTRENREVLDSLPWKLHHYLRNLHFKNGLGEEMYLDENGELATRYDILNFIVLPDGTLKYDVVGHYNPQAPPGQDFTIDEKAIIWESSFTQKPPQFRCSPSCHPGYRKLTKEGKPICCYDCIPCAEGEISNQTDMDTCTTCPDDQWSNQKRDACIPKMITFLSFEEPLGIALTSISMFFFLITIAILGIFIYYRDTPIVRANNRHISYILLISLTLCFLCSLLFIGHPEDVTCILRQTTFGITFSIALSSILAKTIIVVTAFQATKPGSKLHKWMGSRVSNSIVFSCSLIQTVLCLVWLCTAPPFAFLNMRSEIGTILIECNEGSVIAFYCVLGYLGFLAGISFIIAFLARNLPDSFNEAKYITFSMLVFCSVWISFIPTYLSSKGKYMVAVEIFAILASSAGLLGCIFFPKCYIILLRPERNNKKDLRKI</sequence>
<feature type="transmembrane region" description="Helical" evidence="12">
    <location>
        <begin position="654"/>
        <end position="675"/>
    </location>
</feature>
<dbReference type="Pfam" id="PF00003">
    <property type="entry name" value="7tm_3"/>
    <property type="match status" value="1"/>
</dbReference>